<feature type="non-terminal residue" evidence="1">
    <location>
        <position position="117"/>
    </location>
</feature>
<accession>A0A9P7U905</accession>
<comment type="caution">
    <text evidence="1">The sequence shown here is derived from an EMBL/GenBank/DDBJ whole genome shotgun (WGS) entry which is preliminary data.</text>
</comment>
<name>A0A9P7U905_9PEZI</name>
<keyword evidence="2" id="KW-1185">Reference proteome</keyword>
<reference evidence="1" key="1">
    <citation type="submission" date="2021-05" db="EMBL/GenBank/DDBJ databases">
        <title>Comparative genomics of three Colletotrichum scovillei strains and genetic complementation revealed genes involved fungal growth and virulence on chili pepper.</title>
        <authorList>
            <person name="Hsieh D.-K."/>
            <person name="Chuang S.-C."/>
            <person name="Chen C.-Y."/>
            <person name="Chao Y.-T."/>
            <person name="Lu M.-Y.J."/>
            <person name="Lee M.-H."/>
            <person name="Shih M.-C."/>
        </authorList>
    </citation>
    <scope>NUCLEOTIDE SEQUENCE</scope>
    <source>
        <strain evidence="1">Coll-153</strain>
    </source>
</reference>
<organism evidence="1 2">
    <name type="scientific">Colletotrichum scovillei</name>
    <dbReference type="NCBI Taxonomy" id="1209932"/>
    <lineage>
        <taxon>Eukaryota</taxon>
        <taxon>Fungi</taxon>
        <taxon>Dikarya</taxon>
        <taxon>Ascomycota</taxon>
        <taxon>Pezizomycotina</taxon>
        <taxon>Sordariomycetes</taxon>
        <taxon>Hypocreomycetidae</taxon>
        <taxon>Glomerellales</taxon>
        <taxon>Glomerellaceae</taxon>
        <taxon>Colletotrichum</taxon>
        <taxon>Colletotrichum acutatum species complex</taxon>
    </lineage>
</organism>
<dbReference type="AlphaFoldDB" id="A0A9P7U905"/>
<protein>
    <submittedName>
        <fullName evidence="1">Uncharacterized protein</fullName>
    </submittedName>
</protein>
<evidence type="ECO:0000313" key="2">
    <source>
        <dbReference type="Proteomes" id="UP000699042"/>
    </source>
</evidence>
<dbReference type="EMBL" id="JAESDN010000010">
    <property type="protein sequence ID" value="KAG7044950.1"/>
    <property type="molecule type" value="Genomic_DNA"/>
</dbReference>
<evidence type="ECO:0000313" key="1">
    <source>
        <dbReference type="EMBL" id="KAG7044950.1"/>
    </source>
</evidence>
<gene>
    <name evidence="1" type="ORF">JMJ77_004408</name>
</gene>
<dbReference type="Proteomes" id="UP000699042">
    <property type="component" value="Unassembled WGS sequence"/>
</dbReference>
<sequence length="117" mass="13130">MTICGLSRMRKGLDRVEAWKQVDARGAWCLEQLLFQGNPSRGEVECWKCRAILIIKKWEKKAERQGMTSLTGWAERSIAAMAGASAVGRPQGEQPIHSVPAECLAYSFDYCVYDGYL</sequence>
<proteinExistence type="predicted"/>